<evidence type="ECO:0000313" key="2">
    <source>
        <dbReference type="Proteomes" id="UP000092460"/>
    </source>
</evidence>
<dbReference type="VEuPathDB" id="VectorBase:GPPI019733"/>
<sequence>MVNIYTTETSISQFVVYIKCSANIRLTLSIPNTTLTASILNSLHIVRRSARKLTCWEINLKECCLKTKHLLCETESFASYCFCQSGTRYRSQSKAIHLLLEAGVHRKKQK</sequence>
<accession>A0A1B0B5Q6</accession>
<dbReference type="AlphaFoldDB" id="A0A1B0B5Q6"/>
<dbReference type="EnsemblMetazoa" id="GPPI019733-RA">
    <property type="protein sequence ID" value="GPPI019733-PA"/>
    <property type="gene ID" value="GPPI019733"/>
</dbReference>
<keyword evidence="2" id="KW-1185">Reference proteome</keyword>
<proteinExistence type="predicted"/>
<protein>
    <submittedName>
        <fullName evidence="1">Uncharacterized protein</fullName>
    </submittedName>
</protein>
<reference evidence="1" key="2">
    <citation type="submission" date="2020-05" db="UniProtKB">
        <authorList>
            <consortium name="EnsemblMetazoa"/>
        </authorList>
    </citation>
    <scope>IDENTIFICATION</scope>
    <source>
        <strain evidence="1">IAEA</strain>
    </source>
</reference>
<reference evidence="2" key="1">
    <citation type="submission" date="2015-01" db="EMBL/GenBank/DDBJ databases">
        <authorList>
            <person name="Aksoy S."/>
            <person name="Warren W."/>
            <person name="Wilson R.K."/>
        </authorList>
    </citation>
    <scope>NUCLEOTIDE SEQUENCE [LARGE SCALE GENOMIC DNA]</scope>
    <source>
        <strain evidence="2">IAEA</strain>
    </source>
</reference>
<name>A0A1B0B5Q6_9MUSC</name>
<evidence type="ECO:0000313" key="1">
    <source>
        <dbReference type="EnsemblMetazoa" id="GPPI019733-PA"/>
    </source>
</evidence>
<dbReference type="EMBL" id="JXJN01008799">
    <property type="status" value="NOT_ANNOTATED_CDS"/>
    <property type="molecule type" value="Genomic_DNA"/>
</dbReference>
<dbReference type="Proteomes" id="UP000092460">
    <property type="component" value="Unassembled WGS sequence"/>
</dbReference>
<organism evidence="1 2">
    <name type="scientific">Glossina palpalis gambiensis</name>
    <dbReference type="NCBI Taxonomy" id="67801"/>
    <lineage>
        <taxon>Eukaryota</taxon>
        <taxon>Metazoa</taxon>
        <taxon>Ecdysozoa</taxon>
        <taxon>Arthropoda</taxon>
        <taxon>Hexapoda</taxon>
        <taxon>Insecta</taxon>
        <taxon>Pterygota</taxon>
        <taxon>Neoptera</taxon>
        <taxon>Endopterygota</taxon>
        <taxon>Diptera</taxon>
        <taxon>Brachycera</taxon>
        <taxon>Muscomorpha</taxon>
        <taxon>Hippoboscoidea</taxon>
        <taxon>Glossinidae</taxon>
        <taxon>Glossina</taxon>
    </lineage>
</organism>